<keyword evidence="1" id="KW-0812">Transmembrane</keyword>
<dbReference type="InterPro" id="IPR009612">
    <property type="entry name" value="IcmF-rel"/>
</dbReference>
<dbReference type="InterPro" id="IPR025743">
    <property type="entry name" value="TssM1_N"/>
</dbReference>
<dbReference type="InterPro" id="IPR027417">
    <property type="entry name" value="P-loop_NTPase"/>
</dbReference>
<dbReference type="SUPFAM" id="SSF52540">
    <property type="entry name" value="P-loop containing nucleoside triphosphate hydrolases"/>
    <property type="match status" value="1"/>
</dbReference>
<dbReference type="CDD" id="cd00882">
    <property type="entry name" value="Ras_like_GTPase"/>
    <property type="match status" value="1"/>
</dbReference>
<evidence type="ECO:0000313" key="6">
    <source>
        <dbReference type="Proteomes" id="UP000028630"/>
    </source>
</evidence>
<feature type="transmembrane region" description="Helical" evidence="1">
    <location>
        <begin position="37"/>
        <end position="63"/>
    </location>
</feature>
<evidence type="ECO:0008006" key="7">
    <source>
        <dbReference type="Google" id="ProtNLM"/>
    </source>
</evidence>
<evidence type="ECO:0000256" key="1">
    <source>
        <dbReference type="SAM" id="Phobius"/>
    </source>
</evidence>
<dbReference type="eggNOG" id="COG3523">
    <property type="taxonomic scope" value="Bacteria"/>
</dbReference>
<dbReference type="InterPro" id="IPR053156">
    <property type="entry name" value="T6SS_TssM-like"/>
</dbReference>
<proteinExistence type="predicted"/>
<keyword evidence="6" id="KW-1185">Reference proteome</keyword>
<dbReference type="EMBL" id="JMTB01000118">
    <property type="protein sequence ID" value="KFB99027.1"/>
    <property type="molecule type" value="Genomic_DNA"/>
</dbReference>
<evidence type="ECO:0000259" key="4">
    <source>
        <dbReference type="Pfam" id="PF14331"/>
    </source>
</evidence>
<feature type="domain" description="Type VI secretion system IcmF C-terminal" evidence="2">
    <location>
        <begin position="1039"/>
        <end position="1140"/>
    </location>
</feature>
<dbReference type="Pfam" id="PF14331">
    <property type="entry name" value="IcmF-related_N"/>
    <property type="match status" value="1"/>
</dbReference>
<accession>A0A084ZNI3</accession>
<dbReference type="InterPro" id="IPR017731">
    <property type="entry name" value="TssM1-like"/>
</dbReference>
<reference evidence="6" key="1">
    <citation type="submission" date="2014-05" db="EMBL/GenBank/DDBJ databases">
        <title>ATOL: Assembling a taxonomically balanced genome-scale reconstruction of the evolutionary history of the Enterobacteriaceae.</title>
        <authorList>
            <person name="Plunkett G. III"/>
            <person name="Neeno-Eckwall E.C."/>
            <person name="Glasner J.D."/>
            <person name="Perna N.T."/>
        </authorList>
    </citation>
    <scope>NUCLEOTIDE SEQUENCE [LARGE SCALE GENOMIC DNA]</scope>
    <source>
        <strain evidence="6">ATCC 49490</strain>
    </source>
</reference>
<feature type="domain" description="IcmF-related" evidence="3">
    <location>
        <begin position="516"/>
        <end position="795"/>
    </location>
</feature>
<evidence type="ECO:0000313" key="5">
    <source>
        <dbReference type="EMBL" id="KFB99027.1"/>
    </source>
</evidence>
<dbReference type="NCBIfam" id="TIGR03348">
    <property type="entry name" value="VI_IcmF"/>
    <property type="match status" value="1"/>
</dbReference>
<dbReference type="Pfam" id="PF06744">
    <property type="entry name" value="IcmF_C"/>
    <property type="match status" value="1"/>
</dbReference>
<feature type="transmembrane region" description="Helical" evidence="1">
    <location>
        <begin position="7"/>
        <end position="31"/>
    </location>
</feature>
<dbReference type="AlphaFoldDB" id="A0A084ZNI3"/>
<gene>
    <name evidence="5" type="ORF">GTGU_04354</name>
</gene>
<dbReference type="OrthoDB" id="9758229at2"/>
<feature type="transmembrane region" description="Helical" evidence="1">
    <location>
        <begin position="434"/>
        <end position="453"/>
    </location>
</feature>
<protein>
    <recommendedName>
        <fullName evidence="7">IcmF family protein</fullName>
    </recommendedName>
</protein>
<evidence type="ECO:0000259" key="3">
    <source>
        <dbReference type="Pfam" id="PF06761"/>
    </source>
</evidence>
<dbReference type="PANTHER" id="PTHR36153:SF1">
    <property type="entry name" value="TYPE VI SECRETION SYSTEM COMPONENT TSSM1"/>
    <property type="match status" value="1"/>
</dbReference>
<feature type="domain" description="Type VI secretion system component TssM1 N-terminal" evidence="4">
    <location>
        <begin position="197"/>
        <end position="367"/>
    </location>
</feature>
<dbReference type="InterPro" id="IPR010623">
    <property type="entry name" value="IcmF_C"/>
</dbReference>
<sequence>MIRRFFILIIALVICYAVWWVGPLIAIGSFFPLGGELIRQIIIGLILCWALWPFVAVFISWIFRHARAPLPKRKKKTLQLDRVSARFFDALHTLQLVSLAGKKTYWERWQLKRKKQYIDEKPWFLIIGPPGSGKTSMIYESGEHFVLSEQYGLAKTSDIGPTQDCNLWLTERAVYVDTAGEWVLLHGQSEEAGDARQKLFSLIRKYRRYPGIDGVILCLDVVMLLNASLTERKTLADTLRVRILEVASLFHTDIAVYLILNNIDKLPGGETFLAMMNDDLLADGLGITMTRSQSGHNDFSVDETSYKELLLRISQYVLEIIHNAPDEKTRHQLLLFTESLGALQKPLFALLEQVFPVSPVGYSGCLRQLWLGCTQPLKPWESIFNPNSVDIYEDRPCGGVYYPVLSHAINERGVLHATGPLPLRNRLFNIARHTTVVVVLLVLSFLLAVRYFWEWDYIAYATARFDETKRIVRDIPLTSQINDDLVAAYEQLGYISTQFLESSPPVMTPYFEHKLLSHAMLQTYHRHLYKIFWPAVEHYIANELNKNTLASDADVYDTLKVYMMLGYPEHRDAEALENWFMARWNEFAPQGYTENDRNLFRYHLSELFKDTSAGAPKAKIDAELVRIARVKSMRIPIHMRVVRRIQDKPLPPRIEGVTLADAGGPSVTPMLRRKSQSTVTDIAIPGFYTRASYFDVFLPQLQEESRAMIKEESWVLSDSRATQGEVELLAATQKLADESRKYYLLEYANQWDNFLKDIRVRPISDLDDAALLARQFSDPSSPLANLVRFATRETTLIPETQGDVTSWFEKQRNRLTQTRRSILDEMTGERSRFRLTPEKSVADRFELLRRLGISLQQAPSGSNSDPLGRLFEQIYNKLITMSTSLRAGQILPQNSDFNRLTIDMARQPEPIRSVMMDLLSMGQTQSLQQSKQNLTKGVSSIASDLCRNAISGRYPFNRSATEEIGINDFNRMFGRTGAMQEFFDENLASYVNTNGSKWKVKPESSGVVPEKTIKSFESAALIRDTFFNEAGQVGMSMIIRPISLTPSIMEAVLDIDGQVIPYSHGFSQPVRVNWPGPKGGVYIRLTFKTQDGRTEAVSFDGPWAIFRMYDASNPVQLSGNSRELTIAMNSVNGFFKIELSSTMKDYPLWSRALSQFSCPGSI</sequence>
<organism evidence="5 6">
    <name type="scientific">Trabulsiella guamensis ATCC 49490</name>
    <dbReference type="NCBI Taxonomy" id="1005994"/>
    <lineage>
        <taxon>Bacteria</taxon>
        <taxon>Pseudomonadati</taxon>
        <taxon>Pseudomonadota</taxon>
        <taxon>Gammaproteobacteria</taxon>
        <taxon>Enterobacterales</taxon>
        <taxon>Enterobacteriaceae</taxon>
        <taxon>Trabulsiella</taxon>
    </lineage>
</organism>
<keyword evidence="1" id="KW-0472">Membrane</keyword>
<dbReference type="Pfam" id="PF06761">
    <property type="entry name" value="IcmF-related"/>
    <property type="match status" value="1"/>
</dbReference>
<evidence type="ECO:0000259" key="2">
    <source>
        <dbReference type="Pfam" id="PF06744"/>
    </source>
</evidence>
<dbReference type="Proteomes" id="UP000028630">
    <property type="component" value="Unassembled WGS sequence"/>
</dbReference>
<comment type="caution">
    <text evidence="5">The sequence shown here is derived from an EMBL/GenBank/DDBJ whole genome shotgun (WGS) entry which is preliminary data.</text>
</comment>
<keyword evidence="1" id="KW-1133">Transmembrane helix</keyword>
<dbReference type="PANTHER" id="PTHR36153">
    <property type="entry name" value="INNER MEMBRANE PROTEIN-RELATED"/>
    <property type="match status" value="1"/>
</dbReference>
<dbReference type="RefSeq" id="WP_038162319.1">
    <property type="nucleotide sequence ID" value="NZ_JMTB01000118.1"/>
</dbReference>
<dbReference type="Gene3D" id="3.40.50.300">
    <property type="entry name" value="P-loop containing nucleotide triphosphate hydrolases"/>
    <property type="match status" value="1"/>
</dbReference>
<name>A0A084ZNI3_9ENTR</name>